<organism evidence="1 2">
    <name type="scientific">Panagrolaimus sp. JU765</name>
    <dbReference type="NCBI Taxonomy" id="591449"/>
    <lineage>
        <taxon>Eukaryota</taxon>
        <taxon>Metazoa</taxon>
        <taxon>Ecdysozoa</taxon>
        <taxon>Nematoda</taxon>
        <taxon>Chromadorea</taxon>
        <taxon>Rhabditida</taxon>
        <taxon>Tylenchina</taxon>
        <taxon>Panagrolaimomorpha</taxon>
        <taxon>Panagrolaimoidea</taxon>
        <taxon>Panagrolaimidae</taxon>
        <taxon>Panagrolaimus</taxon>
    </lineage>
</organism>
<reference evidence="2" key="1">
    <citation type="submission" date="2022-11" db="UniProtKB">
        <authorList>
            <consortium name="WormBaseParasite"/>
        </authorList>
    </citation>
    <scope>IDENTIFICATION</scope>
</reference>
<evidence type="ECO:0000313" key="2">
    <source>
        <dbReference type="WBParaSite" id="JU765_v2.g7269.t1"/>
    </source>
</evidence>
<sequence>MSDREGNDVQQCPCVIPPNSNRCIAYDSRYSAVSVEEAILTFLDLTVDDFNGHSLDNKDYNCSTIECQECAALIFYRLKEVGFISPDYQPQFSFTLPAVANLHTFLCRRYWITRRRTLRGPPTRTPEYVQQLINAGQKYVPYYDRFPTSEYLQQVLQSLTNQQGPNYQTTFDAQEILIQQPNVIQTLQAIGEIPAPEAASAAAAAAAGAAVEGITLPPSFTTTSQPGHPGSSGDPLADLIYAKLLFLQTVINNLNVILQGKKRKKRSTPNVNDRDHIIGNRFVISCVEKGDAESDDTDFLNLCTACWTWRKLPDDYFPQILNELVCQENDFCLSGFDFQ</sequence>
<dbReference type="WBParaSite" id="JU765_v2.g7269.t1">
    <property type="protein sequence ID" value="JU765_v2.g7269.t1"/>
    <property type="gene ID" value="JU765_v2.g7269"/>
</dbReference>
<accession>A0AC34RIC4</accession>
<protein>
    <submittedName>
        <fullName evidence="2">Uncharacterized protein</fullName>
    </submittedName>
</protein>
<proteinExistence type="predicted"/>
<dbReference type="Proteomes" id="UP000887576">
    <property type="component" value="Unplaced"/>
</dbReference>
<name>A0AC34RIC4_9BILA</name>
<evidence type="ECO:0000313" key="1">
    <source>
        <dbReference type="Proteomes" id="UP000887576"/>
    </source>
</evidence>